<protein>
    <submittedName>
        <fullName evidence="2">Uncharacterized protein</fullName>
    </submittedName>
</protein>
<evidence type="ECO:0000313" key="3">
    <source>
        <dbReference type="Proteomes" id="UP000240536"/>
    </source>
</evidence>
<feature type="coiled-coil region" evidence="1">
    <location>
        <begin position="63"/>
        <end position="90"/>
    </location>
</feature>
<evidence type="ECO:0000256" key="1">
    <source>
        <dbReference type="SAM" id="Coils"/>
    </source>
</evidence>
<dbReference type="InterPro" id="IPR024413">
    <property type="entry name" value="Phage_phiKZ_Orf92_int-head"/>
</dbReference>
<organism evidence="2 3">
    <name type="scientific">Vibrio phage Aphrodite1</name>
    <dbReference type="NCBI Taxonomy" id="2070057"/>
    <lineage>
        <taxon>Viruses</taxon>
        <taxon>Duplodnaviria</taxon>
        <taxon>Heunggongvirae</taxon>
        <taxon>Uroviricota</taxon>
        <taxon>Caudoviricetes</taxon>
        <taxon>Chimalliviridae</taxon>
        <taxon>Gorgonvirinae</taxon>
        <taxon>Aphroditevirus</taxon>
        <taxon>Aphroditevirus aphrodite1</taxon>
    </lineage>
</organism>
<accession>A0A2I7QHU1</accession>
<dbReference type="Proteomes" id="UP000240536">
    <property type="component" value="Segment"/>
</dbReference>
<keyword evidence="1" id="KW-0175">Coiled coil</keyword>
<reference evidence="3" key="1">
    <citation type="submission" date="2017-12" db="EMBL/GenBank/DDBJ databases">
        <title>Phage resistance in Vibrio sp. unravels a complex metabolic adaptation strategy.</title>
        <authorList>
            <person name="Skliros D."/>
            <person name="Kalatzis P.G."/>
            <person name="Katharios P."/>
            <person name="Flemetakis E."/>
        </authorList>
    </citation>
    <scope>NUCLEOTIDE SEQUENCE [LARGE SCALE GENOMIC DNA]</scope>
</reference>
<gene>
    <name evidence="2" type="ORF">Aphrodite1_0092</name>
</gene>
<keyword evidence="3" id="KW-1185">Reference proteome</keyword>
<name>A0A2I7QHU1_9CAUD</name>
<evidence type="ECO:0000313" key="2">
    <source>
        <dbReference type="EMBL" id="AUR80962.1"/>
    </source>
</evidence>
<dbReference type="Pfam" id="PF12699">
    <property type="entry name" value="phiKZ_IP"/>
    <property type="match status" value="1"/>
</dbReference>
<proteinExistence type="predicted"/>
<sequence>MNIRFKLAAIAGLETLSSDINPEELQTHTTDGELSADDAVIENQINYEVSEANSDVKESAKLAENFIEKEEKQEQALNDLEEAVAGFEGLFEGEFSQVAYERLMRHTERCAQRAGVELPIKLAGMESMTPASIYLDTRNGLEGFMDSVKAKAGDIKKFIVDLYRFIIDLIKSQFSAAKKQSDEIANLIKQAKNKKGPLNEKITLGKWNGLLNVNDLGLPTENAYANMLAAVESVNELNVRPFVLGSLDEAKTQLRNFANAVGHLKGDVHTTDLDGVKCNEIKLELGGVRVLISTPAANTSIPDERGLTSILHMISTSKKVISSGANVGDSTPAYYKNAETVVKVLEDMKRVSDKLSEVYQKQVRAIERERDLVISGIGIETSGEANYRSLIRNLVDAKRKISKETNSALRSVMGAHLSCIRSHL</sequence>
<dbReference type="EMBL" id="MG720308">
    <property type="protein sequence ID" value="AUR80962.1"/>
    <property type="molecule type" value="Genomic_DNA"/>
</dbReference>